<dbReference type="AlphaFoldDB" id="A0A142VUV9"/>
<feature type="domain" description="Cyclic nucleotide-binding" evidence="1">
    <location>
        <begin position="222"/>
        <end position="287"/>
    </location>
</feature>
<name>A0A142VUV9_9SPHN</name>
<gene>
    <name evidence="2" type="ORF">AOA14_02740</name>
</gene>
<dbReference type="Gene3D" id="2.60.120.10">
    <property type="entry name" value="Jelly Rolls"/>
    <property type="match status" value="2"/>
</dbReference>
<dbReference type="SUPFAM" id="SSF51206">
    <property type="entry name" value="cAMP-binding domain-like"/>
    <property type="match status" value="2"/>
</dbReference>
<reference evidence="2 3" key="2">
    <citation type="journal article" date="2016" name="Genome Announc.">
        <title>Complete Genome Sequence of Sphingopyxis terrae Strain 203-1 (NBRC 111660), a Polyethylene Glycol Degrader.</title>
        <authorList>
            <person name="Ohtsubo Y."/>
            <person name="Nonoyama S."/>
            <person name="Nagata Y."/>
            <person name="Numata M."/>
            <person name="Tsuchikane K."/>
            <person name="Hosoyama A."/>
            <person name="Yamazoe A."/>
            <person name="Tsuda M."/>
            <person name="Fujita N."/>
            <person name="Kawai F."/>
        </authorList>
    </citation>
    <scope>NUCLEOTIDE SEQUENCE [LARGE SCALE GENOMIC DNA]</scope>
    <source>
        <strain evidence="2 3">203-1</strain>
    </source>
</reference>
<dbReference type="KEGG" id="ster:AOA14_02740"/>
<evidence type="ECO:0000259" key="1">
    <source>
        <dbReference type="PROSITE" id="PS50042"/>
    </source>
</evidence>
<evidence type="ECO:0000313" key="3">
    <source>
        <dbReference type="Proteomes" id="UP000076234"/>
    </source>
</evidence>
<dbReference type="InterPro" id="IPR000595">
    <property type="entry name" value="cNMP-bd_dom"/>
</dbReference>
<dbReference type="RefSeq" id="WP_062900667.1">
    <property type="nucleotide sequence ID" value="NZ_CP013342.1"/>
</dbReference>
<reference evidence="3" key="1">
    <citation type="submission" date="2015-11" db="EMBL/GenBank/DDBJ databases">
        <title>Complete genome sequence of a polyethylene glycol-degrading strain Sphingopyxis terrae strain 203-1 (NBRC 15098).</title>
        <authorList>
            <person name="Yoshiyuki O."/>
            <person name="Shouta N."/>
            <person name="Nagata Y."/>
            <person name="Numata M."/>
            <person name="Tsuchikane K."/>
            <person name="Hosoyama A."/>
            <person name="Yamazoe A."/>
            <person name="Tsuda M."/>
            <person name="Fujita N."/>
            <person name="Kawai F."/>
        </authorList>
    </citation>
    <scope>NUCLEOTIDE SEQUENCE [LARGE SCALE GENOMIC DNA]</scope>
    <source>
        <strain evidence="3">203-1</strain>
    </source>
</reference>
<dbReference type="SMART" id="SM00100">
    <property type="entry name" value="cNMP"/>
    <property type="match status" value="1"/>
</dbReference>
<dbReference type="GO" id="GO:0005829">
    <property type="term" value="C:cytosol"/>
    <property type="evidence" value="ECO:0007669"/>
    <property type="project" value="TreeGrafter"/>
</dbReference>
<dbReference type="InterPro" id="IPR018490">
    <property type="entry name" value="cNMP-bd_dom_sf"/>
</dbReference>
<dbReference type="PANTHER" id="PTHR24567">
    <property type="entry name" value="CRP FAMILY TRANSCRIPTIONAL REGULATORY PROTEIN"/>
    <property type="match status" value="1"/>
</dbReference>
<accession>A0A142VUV9</accession>
<proteinExistence type="predicted"/>
<dbReference type="InterPro" id="IPR014710">
    <property type="entry name" value="RmlC-like_jellyroll"/>
</dbReference>
<dbReference type="CDD" id="cd00038">
    <property type="entry name" value="CAP_ED"/>
    <property type="match status" value="2"/>
</dbReference>
<evidence type="ECO:0000313" key="2">
    <source>
        <dbReference type="EMBL" id="AMU93521.1"/>
    </source>
</evidence>
<dbReference type="PANTHER" id="PTHR24567:SF74">
    <property type="entry name" value="HTH-TYPE TRANSCRIPTIONAL REGULATOR ARCR"/>
    <property type="match status" value="1"/>
</dbReference>
<dbReference type="GO" id="GO:0003700">
    <property type="term" value="F:DNA-binding transcription factor activity"/>
    <property type="evidence" value="ECO:0007669"/>
    <property type="project" value="TreeGrafter"/>
</dbReference>
<dbReference type="EMBL" id="CP013342">
    <property type="protein sequence ID" value="AMU93521.1"/>
    <property type="molecule type" value="Genomic_DNA"/>
</dbReference>
<dbReference type="Proteomes" id="UP000076234">
    <property type="component" value="Chromosome"/>
</dbReference>
<protein>
    <recommendedName>
        <fullName evidence="1">Cyclic nucleotide-binding domain-containing protein</fullName>
    </recommendedName>
</protein>
<feature type="domain" description="Cyclic nucleotide-binding" evidence="1">
    <location>
        <begin position="14"/>
        <end position="118"/>
    </location>
</feature>
<dbReference type="Pfam" id="PF00027">
    <property type="entry name" value="cNMP_binding"/>
    <property type="match status" value="1"/>
</dbReference>
<sequence>MTPLSADQLADVPLFAGLGDAERDELATAFAPRHFADGEAILIQNERADGLYLIADGRVEIGKRLPGGGLATLAQAGPGEVIGDMALIGRDLRRSAMGIARGPVATWHLPAEQFRAALAQLRPASLQLQAALGRAIAQRIQGKTGDIAALLARWPDSFAARPQRALPPVAEDDFAAEAFLARLPCCAAMSAAQRLAFWNAGRRVDVAADRDLAAPGGDPACIWLVVRGAVRSALPHRAGIYQLTVTGPGQLVGLAPALLDSPHDRVLRSSEQTTLLAFDHAIFSELLATGDSLARELGMSVNADLVTALDTLDQVEARIVAMRRGHSVAA</sequence>
<dbReference type="PROSITE" id="PS50042">
    <property type="entry name" value="CNMP_BINDING_3"/>
    <property type="match status" value="2"/>
</dbReference>
<organism evidence="2 3">
    <name type="scientific">Sphingopyxis terrae subsp. terrae NBRC 15098</name>
    <dbReference type="NCBI Taxonomy" id="1219058"/>
    <lineage>
        <taxon>Bacteria</taxon>
        <taxon>Pseudomonadati</taxon>
        <taxon>Pseudomonadota</taxon>
        <taxon>Alphaproteobacteria</taxon>
        <taxon>Sphingomonadales</taxon>
        <taxon>Sphingomonadaceae</taxon>
        <taxon>Sphingopyxis</taxon>
    </lineage>
</organism>
<dbReference type="STRING" id="1219058.AOA14_02740"/>
<dbReference type="InterPro" id="IPR050397">
    <property type="entry name" value="Env_Response_Regulators"/>
</dbReference>